<keyword evidence="8 10" id="KW-0131">Cell cycle</keyword>
<keyword evidence="7 10" id="KW-0472">Membrane</keyword>
<feature type="compositionally biased region" description="Basic and acidic residues" evidence="11">
    <location>
        <begin position="9"/>
        <end position="41"/>
    </location>
</feature>
<dbReference type="UniPathway" id="UPA00219"/>
<protein>
    <recommendedName>
        <fullName evidence="10">UDP-N-acetylglucosamine--N-acetylmuramyl-(pentapeptide) pyrophosphoryl-undecaprenol N-acetylglucosamine transferase</fullName>
        <ecNumber evidence="10">2.4.1.227</ecNumber>
    </recommendedName>
    <alternativeName>
        <fullName evidence="10">Undecaprenyl-PP-MurNAc-pentapeptide-UDPGlcNAc GlcNAc transferase</fullName>
    </alternativeName>
</protein>
<dbReference type="Pfam" id="PF03033">
    <property type="entry name" value="Glyco_transf_28"/>
    <property type="match status" value="1"/>
</dbReference>
<evidence type="ECO:0000256" key="5">
    <source>
        <dbReference type="ARBA" id="ARBA00022960"/>
    </source>
</evidence>
<dbReference type="Proteomes" id="UP000008363">
    <property type="component" value="Unassembled WGS sequence"/>
</dbReference>
<dbReference type="EC" id="2.4.1.227" evidence="10"/>
<dbReference type="STRING" id="1108045.GORHZ_102_00220"/>
<evidence type="ECO:0000256" key="3">
    <source>
        <dbReference type="ARBA" id="ARBA00022676"/>
    </source>
</evidence>
<evidence type="ECO:0000256" key="1">
    <source>
        <dbReference type="ARBA" id="ARBA00022475"/>
    </source>
</evidence>
<feature type="binding site" evidence="10">
    <location>
        <position position="207"/>
    </location>
    <ligand>
        <name>UDP-N-acetyl-alpha-D-glucosamine</name>
        <dbReference type="ChEBI" id="CHEBI:57705"/>
    </ligand>
</feature>
<dbReference type="AlphaFoldDB" id="K6VU32"/>
<keyword evidence="5 10" id="KW-0133">Cell shape</keyword>
<dbReference type="PANTHER" id="PTHR21015:SF22">
    <property type="entry name" value="GLYCOSYLTRANSFERASE"/>
    <property type="match status" value="1"/>
</dbReference>
<proteinExistence type="inferred from homology"/>
<evidence type="ECO:0000259" key="12">
    <source>
        <dbReference type="Pfam" id="PF03033"/>
    </source>
</evidence>
<dbReference type="CDD" id="cd03785">
    <property type="entry name" value="GT28_MurG"/>
    <property type="match status" value="1"/>
</dbReference>
<evidence type="ECO:0000256" key="4">
    <source>
        <dbReference type="ARBA" id="ARBA00022679"/>
    </source>
</evidence>
<evidence type="ECO:0000313" key="14">
    <source>
        <dbReference type="EMBL" id="GAB90395.1"/>
    </source>
</evidence>
<feature type="binding site" evidence="10">
    <location>
        <position position="336"/>
    </location>
    <ligand>
        <name>UDP-N-acetyl-alpha-D-glucosamine</name>
        <dbReference type="ChEBI" id="CHEBI:57705"/>
    </ligand>
</feature>
<comment type="function">
    <text evidence="10">Cell wall formation. Catalyzes the transfer of a GlcNAc subunit on undecaprenyl-pyrophosphoryl-MurNAc-pentapeptide (lipid intermediate I) to form undecaprenyl-pyrophosphoryl-MurNAc-(pentapeptide)GlcNAc (lipid intermediate II).</text>
</comment>
<feature type="domain" description="Glycosyl transferase family 28 C-terminal" evidence="13">
    <location>
        <begin position="234"/>
        <end position="393"/>
    </location>
</feature>
<keyword evidence="3 10" id="KW-0328">Glycosyltransferase</keyword>
<comment type="caution">
    <text evidence="14">The sequence shown here is derived from an EMBL/GenBank/DDBJ whole genome shotgun (WGS) entry which is preliminary data.</text>
</comment>
<name>K6VU32_9ACTN</name>
<dbReference type="SUPFAM" id="SSF53756">
    <property type="entry name" value="UDP-Glycosyltransferase/glycogen phosphorylase"/>
    <property type="match status" value="1"/>
</dbReference>
<sequence>MAAPLIDADSGRESRPGGVRRSDEMEFVRVSSERDRSRTDRPLSVVVAGGGTAGHIEPALAVADAVVRLEPTARVTALGTTRGLETDLVPERGYSLELIPPVPLPRKPGMELAKTPGRLLHAVSATRSVLASVNADVLIGFGGYVAMPAYLAAQTHLRARRRIPIVIHEANASAGIANKIGARFADRVLAAVDGSGLDAEVVGIPVRGVIAELDRAALRAKARHYFGLAEDAPTLLVFGGSQGAQRLNEAVAGAAGALGAAGIGVLHGFGPKNSINPVSPDDAPPYRAVGYLKRMDLAYAAADLVMCRSGAMTVAEVSATGLPAIYVPLPHGNGEQRLNALPVVDAGGGVLVDDADITAEWVAREVPALLGDPDRLAAMSLVATGTGHRDAAAAVAGAALDLARQYRTGEHHRRLRSAFRSPRSGSKR</sequence>
<dbReference type="GO" id="GO:0051301">
    <property type="term" value="P:cell division"/>
    <property type="evidence" value="ECO:0007669"/>
    <property type="project" value="UniProtKB-KW"/>
</dbReference>
<dbReference type="InterPro" id="IPR006009">
    <property type="entry name" value="GlcNAc_MurG"/>
</dbReference>
<evidence type="ECO:0000313" key="15">
    <source>
        <dbReference type="Proteomes" id="UP000008363"/>
    </source>
</evidence>
<keyword evidence="1 10" id="KW-1003">Cell membrane</keyword>
<reference evidence="14 15" key="1">
    <citation type="submission" date="2012-08" db="EMBL/GenBank/DDBJ databases">
        <title>Whole genome shotgun sequence of Gordonia rhizosphera NBRC 16068.</title>
        <authorList>
            <person name="Takarada H."/>
            <person name="Isaki S."/>
            <person name="Hosoyama A."/>
            <person name="Tsuchikane K."/>
            <person name="Katsumata H."/>
            <person name="Baba S."/>
            <person name="Ohji S."/>
            <person name="Yamazaki S."/>
            <person name="Fujita N."/>
        </authorList>
    </citation>
    <scope>NUCLEOTIDE SEQUENCE [LARGE SCALE GENOMIC DNA]</scope>
    <source>
        <strain evidence="14 15">NBRC 16068</strain>
    </source>
</reference>
<keyword evidence="9 10" id="KW-0961">Cell wall biogenesis/degradation</keyword>
<dbReference type="GO" id="GO:0005975">
    <property type="term" value="P:carbohydrate metabolic process"/>
    <property type="evidence" value="ECO:0007669"/>
    <property type="project" value="InterPro"/>
</dbReference>
<dbReference type="Gene3D" id="3.40.50.2000">
    <property type="entry name" value="Glycogen Phosphorylase B"/>
    <property type="match status" value="2"/>
</dbReference>
<keyword evidence="4 10" id="KW-0808">Transferase</keyword>
<dbReference type="Pfam" id="PF04101">
    <property type="entry name" value="Glyco_tran_28_C"/>
    <property type="match status" value="1"/>
</dbReference>
<feature type="binding site" evidence="10">
    <location>
        <begin position="52"/>
        <end position="54"/>
    </location>
    <ligand>
        <name>UDP-N-acetyl-alpha-D-glucosamine</name>
        <dbReference type="ChEBI" id="CHEBI:57705"/>
    </ligand>
</feature>
<evidence type="ECO:0000256" key="2">
    <source>
        <dbReference type="ARBA" id="ARBA00022618"/>
    </source>
</evidence>
<comment type="catalytic activity">
    <reaction evidence="10">
        <text>di-trans,octa-cis-undecaprenyl diphospho-N-acetyl-alpha-D-muramoyl-L-alanyl-D-glutamyl-meso-2,6-diaminopimeloyl-D-alanyl-D-alanine + UDP-N-acetyl-alpha-D-glucosamine = di-trans,octa-cis-undecaprenyl diphospho-[N-acetyl-alpha-D-glucosaminyl-(1-&gt;4)]-N-acetyl-alpha-D-muramoyl-L-alanyl-D-glutamyl-meso-2,6-diaminopimeloyl-D-alanyl-D-alanine + UDP + H(+)</text>
        <dbReference type="Rhea" id="RHEA:31227"/>
        <dbReference type="ChEBI" id="CHEBI:15378"/>
        <dbReference type="ChEBI" id="CHEBI:57705"/>
        <dbReference type="ChEBI" id="CHEBI:58223"/>
        <dbReference type="ChEBI" id="CHEBI:61387"/>
        <dbReference type="ChEBI" id="CHEBI:61388"/>
        <dbReference type="EC" id="2.4.1.227"/>
    </reaction>
</comment>
<accession>K6VU32</accession>
<keyword evidence="6 10" id="KW-0573">Peptidoglycan synthesis</keyword>
<gene>
    <name evidence="10 14" type="primary">murG</name>
    <name evidence="14" type="ORF">GORHZ_102_00220</name>
</gene>
<dbReference type="HAMAP" id="MF_00033">
    <property type="entry name" value="MurG"/>
    <property type="match status" value="1"/>
</dbReference>
<evidence type="ECO:0000256" key="9">
    <source>
        <dbReference type="ARBA" id="ARBA00023316"/>
    </source>
</evidence>
<dbReference type="eggNOG" id="COG0707">
    <property type="taxonomic scope" value="Bacteria"/>
</dbReference>
<keyword evidence="15" id="KW-1185">Reference proteome</keyword>
<organism evidence="14 15">
    <name type="scientific">Gordonia rhizosphera NBRC 16068</name>
    <dbReference type="NCBI Taxonomy" id="1108045"/>
    <lineage>
        <taxon>Bacteria</taxon>
        <taxon>Bacillati</taxon>
        <taxon>Actinomycetota</taxon>
        <taxon>Actinomycetes</taxon>
        <taxon>Mycobacteriales</taxon>
        <taxon>Gordoniaceae</taxon>
        <taxon>Gordonia</taxon>
    </lineage>
</organism>
<comment type="pathway">
    <text evidence="10">Cell wall biogenesis; peptidoglycan biosynthesis.</text>
</comment>
<evidence type="ECO:0000256" key="7">
    <source>
        <dbReference type="ARBA" id="ARBA00023136"/>
    </source>
</evidence>
<comment type="subcellular location">
    <subcellularLocation>
        <location evidence="10">Cell membrane</location>
        <topology evidence="10">Peripheral membrane protein</topology>
        <orientation evidence="10">Cytoplasmic side</orientation>
    </subcellularLocation>
</comment>
<dbReference type="GO" id="GO:0051991">
    <property type="term" value="F:UDP-N-acetyl-D-glucosamine:N-acetylmuramoyl-L-alanyl-D-glutamyl-meso-2,6-diaminopimelyl-D-alanyl-D-alanine-diphosphoundecaprenol 4-beta-N-acetylglucosaminlytransferase activity"/>
    <property type="evidence" value="ECO:0007669"/>
    <property type="project" value="RHEA"/>
</dbReference>
<evidence type="ECO:0000256" key="10">
    <source>
        <dbReference type="HAMAP-Rule" id="MF_00033"/>
    </source>
</evidence>
<feature type="binding site" evidence="10">
    <location>
        <position position="171"/>
    </location>
    <ligand>
        <name>UDP-N-acetyl-alpha-D-glucosamine</name>
        <dbReference type="ChEBI" id="CHEBI:57705"/>
    </ligand>
</feature>
<evidence type="ECO:0000256" key="8">
    <source>
        <dbReference type="ARBA" id="ARBA00023306"/>
    </source>
</evidence>
<comment type="caution">
    <text evidence="10">Lacks conserved residue(s) required for the propagation of feature annotation.</text>
</comment>
<comment type="similarity">
    <text evidence="10">Belongs to the glycosyltransferase 28 family. MurG subfamily.</text>
</comment>
<dbReference type="EMBL" id="BAHC01000102">
    <property type="protein sequence ID" value="GAB90395.1"/>
    <property type="molecule type" value="Genomic_DNA"/>
</dbReference>
<keyword evidence="2 10" id="KW-0132">Cell division</keyword>
<dbReference type="InterPro" id="IPR007235">
    <property type="entry name" value="Glyco_trans_28_C"/>
</dbReference>
<feature type="domain" description="Glycosyltransferase family 28 N-terminal" evidence="12">
    <location>
        <begin position="45"/>
        <end position="189"/>
    </location>
</feature>
<evidence type="ECO:0000259" key="13">
    <source>
        <dbReference type="Pfam" id="PF04101"/>
    </source>
</evidence>
<feature type="binding site" evidence="10">
    <location>
        <position position="241"/>
    </location>
    <ligand>
        <name>UDP-N-acetyl-alpha-D-glucosamine</name>
        <dbReference type="ChEBI" id="CHEBI:57705"/>
    </ligand>
</feature>
<dbReference type="GO" id="GO:0050511">
    <property type="term" value="F:undecaprenyldiphospho-muramoylpentapeptide beta-N-acetylglucosaminyltransferase activity"/>
    <property type="evidence" value="ECO:0007669"/>
    <property type="project" value="UniProtKB-UniRule"/>
</dbReference>
<dbReference type="GO" id="GO:0071555">
    <property type="term" value="P:cell wall organization"/>
    <property type="evidence" value="ECO:0007669"/>
    <property type="project" value="UniProtKB-KW"/>
</dbReference>
<dbReference type="GO" id="GO:0008360">
    <property type="term" value="P:regulation of cell shape"/>
    <property type="evidence" value="ECO:0007669"/>
    <property type="project" value="UniProtKB-KW"/>
</dbReference>
<evidence type="ECO:0000256" key="6">
    <source>
        <dbReference type="ARBA" id="ARBA00022984"/>
    </source>
</evidence>
<feature type="region of interest" description="Disordered" evidence="11">
    <location>
        <begin position="1"/>
        <end position="41"/>
    </location>
</feature>
<dbReference type="GO" id="GO:0005886">
    <property type="term" value="C:plasma membrane"/>
    <property type="evidence" value="ECO:0007669"/>
    <property type="project" value="UniProtKB-SubCell"/>
</dbReference>
<evidence type="ECO:0000256" key="11">
    <source>
        <dbReference type="SAM" id="MobiDB-lite"/>
    </source>
</evidence>
<dbReference type="NCBIfam" id="TIGR01133">
    <property type="entry name" value="murG"/>
    <property type="match status" value="1"/>
</dbReference>
<dbReference type="GO" id="GO:0009252">
    <property type="term" value="P:peptidoglycan biosynthetic process"/>
    <property type="evidence" value="ECO:0007669"/>
    <property type="project" value="UniProtKB-UniRule"/>
</dbReference>
<dbReference type="InterPro" id="IPR004276">
    <property type="entry name" value="GlycoTrans_28_N"/>
</dbReference>
<dbReference type="PANTHER" id="PTHR21015">
    <property type="entry name" value="UDP-N-ACETYLGLUCOSAMINE--N-ACETYLMURAMYL-(PENTAPEPTIDE) PYROPHOSPHORYL-UNDECAPRENOL N-ACETYLGLUCOSAMINE TRANSFERASE 1"/>
    <property type="match status" value="1"/>
</dbReference>